<dbReference type="KEGG" id="rdp:RD2015_3242"/>
<dbReference type="AlphaFoldDB" id="A0A0U3E3C6"/>
<dbReference type="RefSeq" id="WP_147306973.1">
    <property type="nucleotide sequence ID" value="NZ_CP013729.1"/>
</dbReference>
<proteinExistence type="predicted"/>
<organism evidence="1 2">
    <name type="scientific">Roseateles depolymerans</name>
    <dbReference type="NCBI Taxonomy" id="76731"/>
    <lineage>
        <taxon>Bacteria</taxon>
        <taxon>Pseudomonadati</taxon>
        <taxon>Pseudomonadota</taxon>
        <taxon>Betaproteobacteria</taxon>
        <taxon>Burkholderiales</taxon>
        <taxon>Sphaerotilaceae</taxon>
        <taxon>Roseateles</taxon>
    </lineage>
</organism>
<gene>
    <name evidence="1" type="ORF">RD2015_3242</name>
</gene>
<evidence type="ECO:0000313" key="2">
    <source>
        <dbReference type="Proteomes" id="UP000060699"/>
    </source>
</evidence>
<accession>A0A0U3E3C6</accession>
<reference evidence="1 2" key="1">
    <citation type="submission" date="2015-12" db="EMBL/GenBank/DDBJ databases">
        <title>Complete genome of Roseateles depolymerans KCTC 42856.</title>
        <authorList>
            <person name="Kim K.M."/>
        </authorList>
    </citation>
    <scope>NUCLEOTIDE SEQUENCE [LARGE SCALE GENOMIC DNA]</scope>
    <source>
        <strain evidence="1 2">KCTC 42856</strain>
    </source>
</reference>
<evidence type="ECO:0000313" key="1">
    <source>
        <dbReference type="EMBL" id="ALV07701.1"/>
    </source>
</evidence>
<dbReference type="EMBL" id="CP013729">
    <property type="protein sequence ID" value="ALV07701.1"/>
    <property type="molecule type" value="Genomic_DNA"/>
</dbReference>
<keyword evidence="2" id="KW-1185">Reference proteome</keyword>
<sequence>MDPRISPSSHYTTFPQVQASAPPDLPLSEVACRAVMEQVKNTHTQGQAILRFLRSNDPGARMEADMRSALIDRCFIIGHSGYLEDVWPGVRGRDLTVPVNAPLPALRESHQHEAKEKAQNMDELAQLVIDLSRENLNRLLVPLKADLALTQDKVNALMTDCHPPVCEYAKQFIECIEQRRHSGTLDGCFIAKQVQDLQNKQDMLAPTLLALDALIAVRSEERSPTSQPLAAQSQAFHEEWKRAVKDMEAGEWVAMQSRLATLHTWRAALRPEAP</sequence>
<name>A0A0U3E3C6_9BURK</name>
<dbReference type="Proteomes" id="UP000060699">
    <property type="component" value="Chromosome"/>
</dbReference>
<protein>
    <submittedName>
        <fullName evidence="1">Uncharacterized protein</fullName>
    </submittedName>
</protein>